<evidence type="ECO:0000313" key="1">
    <source>
        <dbReference type="EMBL" id="TNN62178.1"/>
    </source>
</evidence>
<accession>A0A4Z2H8G2</accession>
<dbReference type="AlphaFoldDB" id="A0A4Z2H8G2"/>
<dbReference type="EMBL" id="SRLO01000299">
    <property type="protein sequence ID" value="TNN62178.1"/>
    <property type="molecule type" value="Genomic_DNA"/>
</dbReference>
<evidence type="ECO:0000313" key="2">
    <source>
        <dbReference type="Proteomes" id="UP000314294"/>
    </source>
</evidence>
<protein>
    <submittedName>
        <fullName evidence="1">Uncharacterized protein</fullName>
    </submittedName>
</protein>
<dbReference type="Proteomes" id="UP000314294">
    <property type="component" value="Unassembled WGS sequence"/>
</dbReference>
<name>A0A4Z2H8G2_9TELE</name>
<sequence>MSRGRAEDSSARATELSRLPSACPLRRIGHSLPPALFIFLQEWPHFPQDVSLQQGAYRAIAVGSQWKRGLSDSAERRRR</sequence>
<keyword evidence="2" id="KW-1185">Reference proteome</keyword>
<reference evidence="1 2" key="1">
    <citation type="submission" date="2019-03" db="EMBL/GenBank/DDBJ databases">
        <title>First draft genome of Liparis tanakae, snailfish: a comprehensive survey of snailfish specific genes.</title>
        <authorList>
            <person name="Kim W."/>
            <person name="Song I."/>
            <person name="Jeong J.-H."/>
            <person name="Kim D."/>
            <person name="Kim S."/>
            <person name="Ryu S."/>
            <person name="Song J.Y."/>
            <person name="Lee S.K."/>
        </authorList>
    </citation>
    <scope>NUCLEOTIDE SEQUENCE [LARGE SCALE GENOMIC DNA]</scope>
    <source>
        <tissue evidence="1">Muscle</tissue>
    </source>
</reference>
<comment type="caution">
    <text evidence="1">The sequence shown here is derived from an EMBL/GenBank/DDBJ whole genome shotgun (WGS) entry which is preliminary data.</text>
</comment>
<gene>
    <name evidence="1" type="ORF">EYF80_027558</name>
</gene>
<organism evidence="1 2">
    <name type="scientific">Liparis tanakae</name>
    <name type="common">Tanaka's snailfish</name>
    <dbReference type="NCBI Taxonomy" id="230148"/>
    <lineage>
        <taxon>Eukaryota</taxon>
        <taxon>Metazoa</taxon>
        <taxon>Chordata</taxon>
        <taxon>Craniata</taxon>
        <taxon>Vertebrata</taxon>
        <taxon>Euteleostomi</taxon>
        <taxon>Actinopterygii</taxon>
        <taxon>Neopterygii</taxon>
        <taxon>Teleostei</taxon>
        <taxon>Neoteleostei</taxon>
        <taxon>Acanthomorphata</taxon>
        <taxon>Eupercaria</taxon>
        <taxon>Perciformes</taxon>
        <taxon>Cottioidei</taxon>
        <taxon>Cottales</taxon>
        <taxon>Liparidae</taxon>
        <taxon>Liparis</taxon>
    </lineage>
</organism>
<proteinExistence type="predicted"/>